<keyword evidence="1" id="KW-1133">Transmembrane helix</keyword>
<evidence type="ECO:0000256" key="1">
    <source>
        <dbReference type="SAM" id="Phobius"/>
    </source>
</evidence>
<feature type="transmembrane region" description="Helical" evidence="1">
    <location>
        <begin position="12"/>
        <end position="29"/>
    </location>
</feature>
<dbReference type="EMBL" id="GISG01105173">
    <property type="protein sequence ID" value="MBA4637520.1"/>
    <property type="molecule type" value="Transcribed_RNA"/>
</dbReference>
<protein>
    <submittedName>
        <fullName evidence="2">Uncharacterized protein</fullName>
    </submittedName>
</protein>
<name>A0A7C9D9F3_OPUST</name>
<organism evidence="2">
    <name type="scientific">Opuntia streptacantha</name>
    <name type="common">Prickly pear cactus</name>
    <name type="synonym">Opuntia cardona</name>
    <dbReference type="NCBI Taxonomy" id="393608"/>
    <lineage>
        <taxon>Eukaryota</taxon>
        <taxon>Viridiplantae</taxon>
        <taxon>Streptophyta</taxon>
        <taxon>Embryophyta</taxon>
        <taxon>Tracheophyta</taxon>
        <taxon>Spermatophyta</taxon>
        <taxon>Magnoliopsida</taxon>
        <taxon>eudicotyledons</taxon>
        <taxon>Gunneridae</taxon>
        <taxon>Pentapetalae</taxon>
        <taxon>Caryophyllales</taxon>
        <taxon>Cactineae</taxon>
        <taxon>Cactaceae</taxon>
        <taxon>Opuntioideae</taxon>
        <taxon>Opuntia</taxon>
    </lineage>
</organism>
<evidence type="ECO:0000313" key="2">
    <source>
        <dbReference type="EMBL" id="MBA4637520.1"/>
    </source>
</evidence>
<keyword evidence="1" id="KW-0812">Transmembrane</keyword>
<proteinExistence type="predicted"/>
<accession>A0A7C9D9F3</accession>
<keyword evidence="1" id="KW-0472">Membrane</keyword>
<reference evidence="2" key="2">
    <citation type="submission" date="2020-07" db="EMBL/GenBank/DDBJ databases">
        <authorList>
            <person name="Vera ALvarez R."/>
            <person name="Arias-Moreno D.M."/>
            <person name="Jimenez-Jacinto V."/>
            <person name="Jimenez-Bremont J.F."/>
            <person name="Swaminathan K."/>
            <person name="Moose S.P."/>
            <person name="Guerrero-Gonzalez M.L."/>
            <person name="Marino-Ramirez L."/>
            <person name="Landsman D."/>
            <person name="Rodriguez-Kessler M."/>
            <person name="Delgado-Sanchez P."/>
        </authorList>
    </citation>
    <scope>NUCLEOTIDE SEQUENCE</scope>
    <source>
        <tissue evidence="2">Cladode</tissue>
    </source>
</reference>
<dbReference type="AlphaFoldDB" id="A0A7C9D9F3"/>
<feature type="transmembrane region" description="Helical" evidence="1">
    <location>
        <begin position="65"/>
        <end position="90"/>
    </location>
</feature>
<reference evidence="2" key="1">
    <citation type="journal article" date="2013" name="J. Plant Res.">
        <title>Effect of fungi and light on seed germination of three Opuntia species from semiarid lands of central Mexico.</title>
        <authorList>
            <person name="Delgado-Sanchez P."/>
            <person name="Jimenez-Bremont J.F."/>
            <person name="Guerrero-Gonzalez Mde L."/>
            <person name="Flores J."/>
        </authorList>
    </citation>
    <scope>NUCLEOTIDE SEQUENCE</scope>
    <source>
        <tissue evidence="2">Cladode</tissue>
    </source>
</reference>
<sequence>MGISMHYIGRKGYVLGWGAMCLWGFLALLEPGFAGLDACLLPFTRVWLIRIESKESMWKMINARVLGLIFAALFATPCCLYACVLIYFSYRVEELAWFEEEVS</sequence>